<organism evidence="4 5">
    <name type="scientific">Vitis vinifera</name>
    <name type="common">Grape</name>
    <dbReference type="NCBI Taxonomy" id="29760"/>
    <lineage>
        <taxon>Eukaryota</taxon>
        <taxon>Viridiplantae</taxon>
        <taxon>Streptophyta</taxon>
        <taxon>Embryophyta</taxon>
        <taxon>Tracheophyta</taxon>
        <taxon>Spermatophyta</taxon>
        <taxon>Magnoliopsida</taxon>
        <taxon>eudicotyledons</taxon>
        <taxon>Gunneridae</taxon>
        <taxon>Pentapetalae</taxon>
        <taxon>rosids</taxon>
        <taxon>Vitales</taxon>
        <taxon>Vitaceae</taxon>
        <taxon>Viteae</taxon>
        <taxon>Vitis</taxon>
    </lineage>
</organism>
<dbReference type="InterPro" id="IPR016197">
    <property type="entry name" value="Chromo-like_dom_sf"/>
</dbReference>
<dbReference type="InterPro" id="IPR023780">
    <property type="entry name" value="Chromo_domain"/>
</dbReference>
<evidence type="ECO:0000313" key="5">
    <source>
        <dbReference type="Proteomes" id="UP000288805"/>
    </source>
</evidence>
<evidence type="ECO:0000313" key="4">
    <source>
        <dbReference type="EMBL" id="RVX05186.1"/>
    </source>
</evidence>
<dbReference type="InterPro" id="IPR000953">
    <property type="entry name" value="Chromo/chromo_shadow_dom"/>
</dbReference>
<evidence type="ECO:0000256" key="1">
    <source>
        <dbReference type="ARBA" id="ARBA00004123"/>
    </source>
</evidence>
<sequence length="203" mass="23445">MSEATNKSPFKLVIGQQPLTPHTLTIGYTGRSLTTFKFTKGWHEQADIAHSYLDKATKKMKKWVDKKRRHTEYKVEDMVLVKLLPQQFKSLRPVHTGLMRKYEGPFPILGKLLAYHEDKNDPSRGLSKRAPIAVVTSYDKEVEHVLADWVIRRRGVPPATEYLVKWKGLPESEASWEPRDALWQFQEQIEQFRVEGATRTSAA</sequence>
<evidence type="ECO:0000256" key="2">
    <source>
        <dbReference type="ARBA" id="ARBA00023242"/>
    </source>
</evidence>
<feature type="domain" description="Chromo" evidence="3">
    <location>
        <begin position="140"/>
        <end position="203"/>
    </location>
</feature>
<dbReference type="SMART" id="SM00298">
    <property type="entry name" value="CHROMO"/>
    <property type="match status" value="1"/>
</dbReference>
<dbReference type="PROSITE" id="PS50013">
    <property type="entry name" value="CHROMO_2"/>
    <property type="match status" value="1"/>
</dbReference>
<dbReference type="GO" id="GO:0005634">
    <property type="term" value="C:nucleus"/>
    <property type="evidence" value="ECO:0007669"/>
    <property type="project" value="UniProtKB-SubCell"/>
</dbReference>
<evidence type="ECO:0000259" key="3">
    <source>
        <dbReference type="PROSITE" id="PS50013"/>
    </source>
</evidence>
<name>A0A438J8F6_VITVI</name>
<dbReference type="EMBL" id="QGNW01000057">
    <property type="protein sequence ID" value="RVX05186.1"/>
    <property type="molecule type" value="Genomic_DNA"/>
</dbReference>
<dbReference type="PROSITE" id="PS00598">
    <property type="entry name" value="CHROMO_1"/>
    <property type="match status" value="1"/>
</dbReference>
<dbReference type="SUPFAM" id="SSF54160">
    <property type="entry name" value="Chromo domain-like"/>
    <property type="match status" value="1"/>
</dbReference>
<dbReference type="Pfam" id="PF00385">
    <property type="entry name" value="Chromo"/>
    <property type="match status" value="1"/>
</dbReference>
<comment type="subcellular location">
    <subcellularLocation>
        <location evidence="1">Nucleus</location>
    </subcellularLocation>
</comment>
<proteinExistence type="predicted"/>
<reference evidence="4 5" key="1">
    <citation type="journal article" date="2018" name="PLoS Genet.">
        <title>Population sequencing reveals clonal diversity and ancestral inbreeding in the grapevine cultivar Chardonnay.</title>
        <authorList>
            <person name="Roach M.J."/>
            <person name="Johnson D.L."/>
            <person name="Bohlmann J."/>
            <person name="van Vuuren H.J."/>
            <person name="Jones S.J."/>
            <person name="Pretorius I.S."/>
            <person name="Schmidt S.A."/>
            <person name="Borneman A.R."/>
        </authorList>
    </citation>
    <scope>NUCLEOTIDE SEQUENCE [LARGE SCALE GENOMIC DNA]</scope>
    <source>
        <strain evidence="5">cv. Chardonnay</strain>
        <tissue evidence="4">Leaf</tissue>
    </source>
</reference>
<comment type="caution">
    <text evidence="4">The sequence shown here is derived from an EMBL/GenBank/DDBJ whole genome shotgun (WGS) entry which is preliminary data.</text>
</comment>
<dbReference type="InterPro" id="IPR023779">
    <property type="entry name" value="Chromodomain_CS"/>
</dbReference>
<accession>A0A438J8F6</accession>
<dbReference type="Gene3D" id="2.40.50.40">
    <property type="match status" value="1"/>
</dbReference>
<dbReference type="Proteomes" id="UP000288805">
    <property type="component" value="Unassembled WGS sequence"/>
</dbReference>
<protein>
    <recommendedName>
        <fullName evidence="3">Chromo domain-containing protein</fullName>
    </recommendedName>
</protein>
<gene>
    <name evidence="4" type="ORF">CK203_020219</name>
</gene>
<dbReference type="AlphaFoldDB" id="A0A438J8F6"/>
<keyword evidence="2" id="KW-0539">Nucleus</keyword>